<reference evidence="2" key="1">
    <citation type="submission" date="2020-05" db="UniProtKB">
        <authorList>
            <consortium name="EnsemblMetazoa"/>
        </authorList>
    </citation>
    <scope>IDENTIFICATION</scope>
    <source>
        <strain evidence="2">BB02</strain>
    </source>
</reference>
<proteinExistence type="predicted"/>
<dbReference type="VEuPathDB" id="VectorBase:BGLAX_030363"/>
<evidence type="ECO:0000313" key="2">
    <source>
        <dbReference type="EnsemblMetazoa" id="BGLB016422-PA"/>
    </source>
</evidence>
<accession>A0A2C9K825</accession>
<dbReference type="RefSeq" id="XP_013095229.2">
    <property type="nucleotide sequence ID" value="XM_013239775.2"/>
</dbReference>
<evidence type="ECO:0008006" key="4">
    <source>
        <dbReference type="Google" id="ProtNLM"/>
    </source>
</evidence>
<dbReference type="VEuPathDB" id="VectorBase:BGLB016422"/>
<keyword evidence="1" id="KW-0812">Transmembrane</keyword>
<keyword evidence="1" id="KW-0472">Membrane</keyword>
<dbReference type="KEGG" id="bgt:106078767"/>
<dbReference type="EnsemblMetazoa" id="BGLB016422-RA">
    <property type="protein sequence ID" value="BGLB016422-PA"/>
    <property type="gene ID" value="BGLB016422"/>
</dbReference>
<protein>
    <recommendedName>
        <fullName evidence="4">MARVEL domain-containing protein</fullName>
    </recommendedName>
</protein>
<gene>
    <name evidence="2" type="primary">106078767</name>
</gene>
<feature type="transmembrane region" description="Helical" evidence="1">
    <location>
        <begin position="152"/>
        <end position="174"/>
    </location>
</feature>
<feature type="transmembrane region" description="Helical" evidence="1">
    <location>
        <begin position="107"/>
        <end position="132"/>
    </location>
</feature>
<feature type="transmembrane region" description="Helical" evidence="1">
    <location>
        <begin position="69"/>
        <end position="95"/>
    </location>
</feature>
<organism evidence="2 3">
    <name type="scientific">Biomphalaria glabrata</name>
    <name type="common">Bloodfluke planorb</name>
    <name type="synonym">Freshwater snail</name>
    <dbReference type="NCBI Taxonomy" id="6526"/>
    <lineage>
        <taxon>Eukaryota</taxon>
        <taxon>Metazoa</taxon>
        <taxon>Spiralia</taxon>
        <taxon>Lophotrochozoa</taxon>
        <taxon>Mollusca</taxon>
        <taxon>Gastropoda</taxon>
        <taxon>Heterobranchia</taxon>
        <taxon>Euthyneura</taxon>
        <taxon>Panpulmonata</taxon>
        <taxon>Hygrophila</taxon>
        <taxon>Lymnaeoidea</taxon>
        <taxon>Planorbidae</taxon>
        <taxon>Biomphalaria</taxon>
    </lineage>
</organism>
<dbReference type="AlphaFoldDB" id="A0A2C9K825"/>
<dbReference type="OrthoDB" id="6173986at2759"/>
<name>A0A2C9K825_BIOGL</name>
<evidence type="ECO:0000256" key="1">
    <source>
        <dbReference type="SAM" id="Phobius"/>
    </source>
</evidence>
<sequence length="266" mass="28733">MANYKCRLVSSFLMYLLAVILLSTGFTTSGWYEINGYSFSFGDQTNDYQYQYSSYAADSSTGSPNGYTLAILFTIILAIAFASLCLVLSLVMLCADCCCHITKCMTVIPKIITACATLAGLLADAACVVFLIKLYVYLNKQNIIKVDRIPSYSFFLVALTGIFLMIAGCITSGVKHATVVEDSQIAVQVMVSGSESQSQGTSSYVNTPQNLFMGAGPFYQPQPMTTTNPAPVFSDSTAAYKQIAAKIFITNNATQTSMVNVRKAAN</sequence>
<keyword evidence="1" id="KW-1133">Transmembrane helix</keyword>
<evidence type="ECO:0000313" key="3">
    <source>
        <dbReference type="Proteomes" id="UP000076420"/>
    </source>
</evidence>
<feature type="transmembrane region" description="Helical" evidence="1">
    <location>
        <begin position="12"/>
        <end position="32"/>
    </location>
</feature>
<dbReference type="Proteomes" id="UP000076420">
    <property type="component" value="Unassembled WGS sequence"/>
</dbReference>